<dbReference type="RefSeq" id="WP_002728622.1">
    <property type="nucleotide sequence ID" value="NZ_CAHP01000021.1"/>
</dbReference>
<organism evidence="1 2">
    <name type="scientific">Magnetospirillum molischianum DSM 120</name>
    <dbReference type="NCBI Taxonomy" id="1150626"/>
    <lineage>
        <taxon>Bacteria</taxon>
        <taxon>Pseudomonadati</taxon>
        <taxon>Pseudomonadota</taxon>
        <taxon>Alphaproteobacteria</taxon>
        <taxon>Rhodospirillales</taxon>
        <taxon>Rhodospirillaceae</taxon>
        <taxon>Magnetospirillum</taxon>
    </lineage>
</organism>
<evidence type="ECO:0000313" key="2">
    <source>
        <dbReference type="Proteomes" id="UP000004169"/>
    </source>
</evidence>
<dbReference type="AlphaFoldDB" id="H8FSY6"/>
<dbReference type="EMBL" id="CAHP01000021">
    <property type="protein sequence ID" value="CCG41474.1"/>
    <property type="molecule type" value="Genomic_DNA"/>
</dbReference>
<dbReference type="OrthoDB" id="9904048at2"/>
<evidence type="ECO:0000313" key="1">
    <source>
        <dbReference type="EMBL" id="CCG41474.1"/>
    </source>
</evidence>
<dbReference type="Proteomes" id="UP000004169">
    <property type="component" value="Unassembled WGS sequence"/>
</dbReference>
<dbReference type="STRING" id="1150626.PHAMO_280008"/>
<keyword evidence="2" id="KW-1185">Reference proteome</keyword>
<accession>H8FSY6</accession>
<proteinExistence type="predicted"/>
<comment type="caution">
    <text evidence="1">The sequence shown here is derived from an EMBL/GenBank/DDBJ whole genome shotgun (WGS) entry which is preliminary data.</text>
</comment>
<sequence length="45" mass="5049">MTFNLAHFRAEFAQKMACISAYILELETVSAELHSRVSGFSTRAL</sequence>
<protein>
    <submittedName>
        <fullName evidence="1">Uncharacterized protein</fullName>
    </submittedName>
</protein>
<gene>
    <name evidence="1" type="ORF">PHAMO_280008</name>
</gene>
<name>H8FSY6_MAGML</name>
<reference evidence="1 2" key="1">
    <citation type="journal article" date="2012" name="J. Bacteriol.">
        <title>Draft Genome Sequence of the Purple Photosynthetic Bacterium Phaeospirillum molischianum DSM120, a Particularly Versatile Bacterium.</title>
        <authorList>
            <person name="Duquesne K."/>
            <person name="Prima V."/>
            <person name="Ji B."/>
            <person name="Rouy Z."/>
            <person name="Medigue C."/>
            <person name="Talla E."/>
            <person name="Sturgis J.N."/>
        </authorList>
    </citation>
    <scope>NUCLEOTIDE SEQUENCE [LARGE SCALE GENOMIC DNA]</scope>
    <source>
        <strain evidence="2">DSM120</strain>
    </source>
</reference>